<reference evidence="2" key="1">
    <citation type="submission" date="2018-02" db="EMBL/GenBank/DDBJ databases">
        <title>Genome sequence of Desulfocucumis palustris strain NAW-5.</title>
        <authorList>
            <person name="Watanabe M."/>
            <person name="Kojima H."/>
            <person name="Fukui M."/>
        </authorList>
    </citation>
    <scope>NUCLEOTIDE SEQUENCE [LARGE SCALE GENOMIC DNA]</scope>
    <source>
        <strain evidence="2">NAW-5</strain>
    </source>
</reference>
<dbReference type="InterPro" id="IPR021377">
    <property type="entry name" value="DUF3006"/>
</dbReference>
<sequence length="66" mass="7468">MQIINRFEGQYALIEMNRKIFHVPKSLIPKGAKEGDVIKITITVDTEATANLKKEVHGLADDLFKE</sequence>
<comment type="caution">
    <text evidence="1">The sequence shown here is derived from an EMBL/GenBank/DDBJ whole genome shotgun (WGS) entry which is preliminary data.</text>
</comment>
<organism evidence="1 2">
    <name type="scientific">Desulfocucumis palustris</name>
    <dbReference type="NCBI Taxonomy" id="1898651"/>
    <lineage>
        <taxon>Bacteria</taxon>
        <taxon>Bacillati</taxon>
        <taxon>Bacillota</taxon>
        <taxon>Clostridia</taxon>
        <taxon>Eubacteriales</taxon>
        <taxon>Desulfocucumaceae</taxon>
        <taxon>Desulfocucumis</taxon>
    </lineage>
</organism>
<dbReference type="EMBL" id="BFAV01000016">
    <property type="protein sequence ID" value="GBF32020.1"/>
    <property type="molecule type" value="Genomic_DNA"/>
</dbReference>
<evidence type="ECO:0000313" key="2">
    <source>
        <dbReference type="Proteomes" id="UP000239549"/>
    </source>
</evidence>
<evidence type="ECO:0008006" key="3">
    <source>
        <dbReference type="Google" id="ProtNLM"/>
    </source>
</evidence>
<name>A0A2L2X7P0_9FIRM</name>
<accession>A0A2L2X7P0</accession>
<protein>
    <recommendedName>
        <fullName evidence="3">DUF3006 domain-containing protein</fullName>
    </recommendedName>
</protein>
<evidence type="ECO:0000313" key="1">
    <source>
        <dbReference type="EMBL" id="GBF32020.1"/>
    </source>
</evidence>
<dbReference type="AlphaFoldDB" id="A0A2L2X7P0"/>
<dbReference type="OrthoDB" id="164847at2"/>
<keyword evidence="2" id="KW-1185">Reference proteome</keyword>
<dbReference type="Gene3D" id="6.20.120.50">
    <property type="match status" value="1"/>
</dbReference>
<gene>
    <name evidence="1" type="ORF">DCCM_0211</name>
</gene>
<proteinExistence type="predicted"/>
<dbReference type="Pfam" id="PF11213">
    <property type="entry name" value="DUF3006"/>
    <property type="match status" value="1"/>
</dbReference>
<dbReference type="RefSeq" id="WP_104370606.1">
    <property type="nucleotide sequence ID" value="NZ_BFAV01000016.1"/>
</dbReference>
<dbReference type="Proteomes" id="UP000239549">
    <property type="component" value="Unassembled WGS sequence"/>
</dbReference>